<keyword evidence="3 9" id="KW-0812">Transmembrane</keyword>
<dbReference type="CDD" id="cd18580">
    <property type="entry name" value="ABC_6TM_ABCC_D2"/>
    <property type="match status" value="1"/>
</dbReference>
<feature type="region of interest" description="Disordered" evidence="8">
    <location>
        <begin position="1181"/>
        <end position="1212"/>
    </location>
</feature>
<evidence type="ECO:0000256" key="8">
    <source>
        <dbReference type="SAM" id="MobiDB-lite"/>
    </source>
</evidence>
<dbReference type="FunCoup" id="A0A0G4FI88">
    <property type="interactions" value="3"/>
</dbReference>
<feature type="region of interest" description="Disordered" evidence="8">
    <location>
        <begin position="1442"/>
        <end position="1461"/>
    </location>
</feature>
<feature type="transmembrane region" description="Helical" evidence="9">
    <location>
        <begin position="1008"/>
        <end position="1026"/>
    </location>
</feature>
<dbReference type="PANTHER" id="PTHR24223">
    <property type="entry name" value="ATP-BINDING CASSETTE SUB-FAMILY C"/>
    <property type="match status" value="1"/>
</dbReference>
<dbReference type="OMA" id="WNAINIC"/>
<dbReference type="SUPFAM" id="SSF52540">
    <property type="entry name" value="P-loop containing nucleoside triphosphate hydrolases"/>
    <property type="match status" value="2"/>
</dbReference>
<feature type="transmembrane region" description="Helical" evidence="9">
    <location>
        <begin position="253"/>
        <end position="274"/>
    </location>
</feature>
<evidence type="ECO:0000256" key="9">
    <source>
        <dbReference type="SAM" id="Phobius"/>
    </source>
</evidence>
<feature type="compositionally biased region" description="Low complexity" evidence="8">
    <location>
        <begin position="1452"/>
        <end position="1461"/>
    </location>
</feature>
<evidence type="ECO:0000313" key="13">
    <source>
        <dbReference type="Proteomes" id="UP000041254"/>
    </source>
</evidence>
<feature type="domain" description="ABC transporter" evidence="10">
    <location>
        <begin position="1217"/>
        <end position="1523"/>
    </location>
</feature>
<keyword evidence="5" id="KW-0067">ATP-binding</keyword>
<feature type="region of interest" description="Disordered" evidence="8">
    <location>
        <begin position="1383"/>
        <end position="1410"/>
    </location>
</feature>
<organism evidence="12 13">
    <name type="scientific">Vitrella brassicaformis (strain CCMP3155)</name>
    <dbReference type="NCBI Taxonomy" id="1169540"/>
    <lineage>
        <taxon>Eukaryota</taxon>
        <taxon>Sar</taxon>
        <taxon>Alveolata</taxon>
        <taxon>Colpodellida</taxon>
        <taxon>Vitrellaceae</taxon>
        <taxon>Vitrella</taxon>
    </lineage>
</organism>
<dbReference type="PROSITE" id="PS00211">
    <property type="entry name" value="ABC_TRANSPORTER_1"/>
    <property type="match status" value="1"/>
</dbReference>
<evidence type="ECO:0000256" key="2">
    <source>
        <dbReference type="ARBA" id="ARBA00022448"/>
    </source>
</evidence>
<feature type="compositionally biased region" description="Polar residues" evidence="8">
    <location>
        <begin position="788"/>
        <end position="797"/>
    </location>
</feature>
<evidence type="ECO:0000256" key="4">
    <source>
        <dbReference type="ARBA" id="ARBA00022741"/>
    </source>
</evidence>
<feature type="transmembrane region" description="Helical" evidence="9">
    <location>
        <begin position="367"/>
        <end position="389"/>
    </location>
</feature>
<dbReference type="InterPro" id="IPR017871">
    <property type="entry name" value="ABC_transporter-like_CS"/>
</dbReference>
<feature type="domain" description="ABC transmembrane type-1" evidence="11">
    <location>
        <begin position="912"/>
        <end position="1109"/>
    </location>
</feature>
<dbReference type="Pfam" id="PF00005">
    <property type="entry name" value="ABC_tran"/>
    <property type="match status" value="2"/>
</dbReference>
<evidence type="ECO:0000256" key="5">
    <source>
        <dbReference type="ARBA" id="ARBA00022840"/>
    </source>
</evidence>
<dbReference type="InParanoid" id="A0A0G4FI88"/>
<keyword evidence="4" id="KW-0547">Nucleotide-binding</keyword>
<dbReference type="GO" id="GO:0005524">
    <property type="term" value="F:ATP binding"/>
    <property type="evidence" value="ECO:0007669"/>
    <property type="project" value="UniProtKB-KW"/>
</dbReference>
<keyword evidence="13" id="KW-1185">Reference proteome</keyword>
<dbReference type="InterPro" id="IPR027417">
    <property type="entry name" value="P-loop_NTPase"/>
</dbReference>
<dbReference type="EMBL" id="CDMY01000445">
    <property type="protein sequence ID" value="CEM13183.1"/>
    <property type="molecule type" value="Genomic_DNA"/>
</dbReference>
<evidence type="ECO:0000313" key="12">
    <source>
        <dbReference type="EMBL" id="CEM13183.1"/>
    </source>
</evidence>
<dbReference type="Gene3D" id="1.20.1560.10">
    <property type="entry name" value="ABC transporter type 1, transmembrane domain"/>
    <property type="match status" value="2"/>
</dbReference>
<sequence length="1528" mass="166663">MQRRNTKNGAADRQPLLDDGSGRQRGAKKLCEASAPEQEASFLGRLFISWVGPYLAAQSASLRWAKTSKGDDTTEVVPHLSDCDAPFLWADRLEHQLSREQARAEEKGRRPRVLPVLMRTFWVPLLQCLALRVLNDACGLMYIYKLKNVVGFAESAQGHTNAELLNEFGSRLMLLVLSLLKILTHVHFDFMTWRLYLRLSQSLITTIFHRGLDTTGKASNRPTDEREGTGTDGKGERASLYTLITNDLDPLQWLTDGALTCLLLPLKLGFSFWLLSREGGGRSSTIAPLVTVLAMIVIVFILCAISAALRKPMMLSKDKRTELWNEALTEIRTLRIINFMEPVIVRIRKVRIPEVSATTARLACNRLAWFCEGIMVSMALYVFFATYVLEQAQEGKPFGVSSSMLITVQQIMQEVGGALGWLPFILKYAFEASVSLQRLQDFLALSHAPAAGATPLTTPVVIGPSPVSSPSLSHVDSGGSFAQSSHIDDADVLCARKATFSWRGDGSTEGFRLKDISLRLQRNEIVVLLGARGAGKSSLLSALLGDMKLLRGTVDTYPSGGVLAARASSSSAAEQLTIGWSTQVPWIPQGEVRSTILFGRDYDQKAYDRVVEACQLCLDIDAWPHGDVTEVNEGGHVLSGGQRQRLTLARALYNPSNDTDLFLLDDPFASLDPRPITFQTLLSESMQPQGSDAGAAAAAVSLPVRVVLMYRGRVAWEGKVDEVAQQLSLADPSHPLTALFSGRVASLPSEAAAAAAADSERAEEASHAALTRIGGGLPMSEGRGEPSTPLTPRSVPSSIEERHSMLQCVAVNDWEQPWEAVQDMGGYRGVGETGQNQRTGALFEEEKTKQGSVSLSTYAWYVQHAGVLLAVLIGLAVVGKEIGREGGKIYFKRWTEKGETDVLTQVACLRTYMIFLLALIGWGLVECLGETIGSMKASSSIHNKLVKSLLLRVPLRWFDANPLGRVLTRIAGDMWKVDDQLMAYFGIVLGSSARLLFTAGMLLYTAPVAFLFVPVIYVPFLVYVAWPNQEAQREMERKKMQCLSKVFSHFNQTMAGAPIIRAFKQQGAFIGENLRHINMYGRRRLVSYSAFQWMKLRLQLLGFALFTITTLGPLLGLAVRGPRATPLSGEELRGNATLFGLSLQYAMDLRDLIGGFLFFIIMLEINFVSVERIQEYVKLDPEESSTPSARRTRRRQQQQREARAALPPRPGAPALVLDKVEVRYRAGVPPALRDISLSLAPGEHVGVVGRTGAGKSTLLLSVLRQVELSHGRLLIAGREAQDMADDEFRRVVGVLPQFPVVLKDWTVRELLDPEDYFNDATIWEALDLCGLGPTLTALYSPPAPLPNSPAPLRDSSGACPDDSDDVTIPILPKEDARTRPGLDLVVAPSGGMTARRDEGTDGGDTNGASNSLSVGQLQQLAVARLLLQAKAPGANLQLLVIDEPPPPEHEGAGSAADDSGAPPLHVTLRKVLPHCAALIVAHHAASIRGCDRVLVMHKGRITRQLVPSDGTLGSQEALGKLLDEAAAS</sequence>
<dbReference type="GO" id="GO:0140359">
    <property type="term" value="F:ABC-type transporter activity"/>
    <property type="evidence" value="ECO:0007669"/>
    <property type="project" value="InterPro"/>
</dbReference>
<dbReference type="PhylomeDB" id="A0A0G4FI88"/>
<dbReference type="GO" id="GO:0016020">
    <property type="term" value="C:membrane"/>
    <property type="evidence" value="ECO:0007669"/>
    <property type="project" value="UniProtKB-SubCell"/>
</dbReference>
<comment type="subcellular location">
    <subcellularLocation>
        <location evidence="1">Membrane</location>
        <topology evidence="1">Multi-pass membrane protein</topology>
    </subcellularLocation>
</comment>
<feature type="transmembrane region" description="Helical" evidence="9">
    <location>
        <begin position="1152"/>
        <end position="1170"/>
    </location>
</feature>
<feature type="transmembrane region" description="Helical" evidence="9">
    <location>
        <begin position="1100"/>
        <end position="1119"/>
    </location>
</feature>
<feature type="region of interest" description="Disordered" evidence="8">
    <location>
        <begin position="1"/>
        <end position="31"/>
    </location>
</feature>
<dbReference type="GO" id="GO:0016887">
    <property type="term" value="F:ATP hydrolysis activity"/>
    <property type="evidence" value="ECO:0007669"/>
    <property type="project" value="InterPro"/>
</dbReference>
<accession>A0A0G4FI88</accession>
<feature type="domain" description="ABC transporter" evidence="10">
    <location>
        <begin position="487"/>
        <end position="736"/>
    </location>
</feature>
<dbReference type="Pfam" id="PF00664">
    <property type="entry name" value="ABC_membrane"/>
    <property type="match status" value="2"/>
</dbReference>
<feature type="transmembrane region" description="Helical" evidence="9">
    <location>
        <begin position="858"/>
        <end position="878"/>
    </location>
</feature>
<proteinExistence type="predicted"/>
<dbReference type="InterPro" id="IPR003439">
    <property type="entry name" value="ABC_transporter-like_ATP-bd"/>
</dbReference>
<dbReference type="InterPro" id="IPR044726">
    <property type="entry name" value="ABCC_6TM_D2"/>
</dbReference>
<dbReference type="InterPro" id="IPR036640">
    <property type="entry name" value="ABC1_TM_sf"/>
</dbReference>
<dbReference type="Gene3D" id="3.40.50.300">
    <property type="entry name" value="P-loop containing nucleotide triphosphate hydrolases"/>
    <property type="match status" value="2"/>
</dbReference>
<keyword evidence="7 9" id="KW-0472">Membrane</keyword>
<keyword evidence="6 9" id="KW-1133">Transmembrane helix</keyword>
<dbReference type="PROSITE" id="PS50893">
    <property type="entry name" value="ABC_TRANSPORTER_2"/>
    <property type="match status" value="2"/>
</dbReference>
<reference evidence="12 13" key="1">
    <citation type="submission" date="2014-11" db="EMBL/GenBank/DDBJ databases">
        <authorList>
            <person name="Zhu J."/>
            <person name="Qi W."/>
            <person name="Song R."/>
        </authorList>
    </citation>
    <scope>NUCLEOTIDE SEQUENCE [LARGE SCALE GENOMIC DNA]</scope>
</reference>
<keyword evidence="2" id="KW-0813">Transport</keyword>
<feature type="transmembrane region" description="Helical" evidence="9">
    <location>
        <begin position="286"/>
        <end position="309"/>
    </location>
</feature>
<feature type="region of interest" description="Disordered" evidence="8">
    <location>
        <begin position="772"/>
        <end position="798"/>
    </location>
</feature>
<dbReference type="VEuPathDB" id="CryptoDB:Vbra_5889"/>
<gene>
    <name evidence="12" type="ORF">Vbra_5889</name>
</gene>
<evidence type="ECO:0000256" key="1">
    <source>
        <dbReference type="ARBA" id="ARBA00004141"/>
    </source>
</evidence>
<name>A0A0G4FI88_VITBC</name>
<protein>
    <recommendedName>
        <fullName evidence="14">ABC transporter domain-containing protein</fullName>
    </recommendedName>
</protein>
<evidence type="ECO:0000259" key="10">
    <source>
        <dbReference type="PROSITE" id="PS50893"/>
    </source>
</evidence>
<evidence type="ECO:0008006" key="14">
    <source>
        <dbReference type="Google" id="ProtNLM"/>
    </source>
</evidence>
<dbReference type="InterPro" id="IPR011527">
    <property type="entry name" value="ABC1_TM_dom"/>
</dbReference>
<dbReference type="STRING" id="1169540.A0A0G4FI88"/>
<dbReference type="OrthoDB" id="4865934at2759"/>
<evidence type="ECO:0000256" key="3">
    <source>
        <dbReference type="ARBA" id="ARBA00022692"/>
    </source>
</evidence>
<dbReference type="SMART" id="SM00382">
    <property type="entry name" value="AAA"/>
    <property type="match status" value="2"/>
</dbReference>
<dbReference type="Proteomes" id="UP000041254">
    <property type="component" value="Unassembled WGS sequence"/>
</dbReference>
<dbReference type="PROSITE" id="PS50929">
    <property type="entry name" value="ABC_TM1F"/>
    <property type="match status" value="1"/>
</dbReference>
<dbReference type="SUPFAM" id="SSF90123">
    <property type="entry name" value="ABC transporter transmembrane region"/>
    <property type="match status" value="2"/>
</dbReference>
<dbReference type="PANTHER" id="PTHR24223:SF330">
    <property type="entry name" value="ATP-BINDING CASSETTE SUB-FAMILY C MEMBER 10"/>
    <property type="match status" value="1"/>
</dbReference>
<dbReference type="InterPro" id="IPR050173">
    <property type="entry name" value="ABC_transporter_C-like"/>
</dbReference>
<evidence type="ECO:0000256" key="7">
    <source>
        <dbReference type="ARBA" id="ARBA00023136"/>
    </source>
</evidence>
<evidence type="ECO:0000256" key="6">
    <source>
        <dbReference type="ARBA" id="ARBA00022989"/>
    </source>
</evidence>
<dbReference type="InterPro" id="IPR003593">
    <property type="entry name" value="AAA+_ATPase"/>
</dbReference>
<evidence type="ECO:0000259" key="11">
    <source>
        <dbReference type="PROSITE" id="PS50929"/>
    </source>
</evidence>